<comment type="caution">
    <text evidence="1">The sequence shown here is derived from an EMBL/GenBank/DDBJ whole genome shotgun (WGS) entry which is preliminary data.</text>
</comment>
<evidence type="ECO:0000313" key="1">
    <source>
        <dbReference type="EMBL" id="VUC20359.1"/>
    </source>
</evidence>
<gene>
    <name evidence="1" type="ORF">CLO192961_LOCUS21273</name>
</gene>
<dbReference type="EMBL" id="CABFNS010000125">
    <property type="protein sequence ID" value="VUC20359.1"/>
    <property type="molecule type" value="Genomic_DNA"/>
</dbReference>
<keyword evidence="2" id="KW-1185">Reference proteome</keyword>
<organism evidence="1 2">
    <name type="scientific">Bionectria ochroleuca</name>
    <name type="common">Gliocladium roseum</name>
    <dbReference type="NCBI Taxonomy" id="29856"/>
    <lineage>
        <taxon>Eukaryota</taxon>
        <taxon>Fungi</taxon>
        <taxon>Dikarya</taxon>
        <taxon>Ascomycota</taxon>
        <taxon>Pezizomycotina</taxon>
        <taxon>Sordariomycetes</taxon>
        <taxon>Hypocreomycetidae</taxon>
        <taxon>Hypocreales</taxon>
        <taxon>Bionectriaceae</taxon>
        <taxon>Clonostachys</taxon>
    </lineage>
</organism>
<sequence length="466" mass="53235">MAQTFQFVDSASVDKTTTRKLIRSHVMKGKNAGRVLPRRSKLRTDRYQERVFGDERALIQRQPPRATRIPRNLGSLLLTISLPELSQQSLDIADQFFGHVAEKMYPTRLGLPINEAKAIYLKVMFWDSETSHCSVSLMQAFNEFFITNGRDSQTALQYLGKTFGIVQQRLESPKALEDSTIGMIISLITQEYIRQQTQTAKLHLEGLKRIVNLRGGLKEFDSNPGVLYKICKTEITYCLETGQPQTFYRNSMPQINKALEANGFKLDRKKVISTLLHKNIDPSLEELLVDVCCVARLFNANKGKQVFDLVSFQEMNITIFSRLLRFHHLSAPKRESNIEAAYHIGITLFMMIISLQHDNRRILDFPLVTSILRNILTEGLGDNEAELTLWLSLLGAIWCLDDPDPSFFHTRIRMMTGRLGLGTWEETESCVRKFPWINFLHGEMGQQVWGDASWSPGGSWSPAIFE</sequence>
<reference evidence="1 2" key="1">
    <citation type="submission" date="2019-06" db="EMBL/GenBank/DDBJ databases">
        <authorList>
            <person name="Broberg M."/>
        </authorList>
    </citation>
    <scope>NUCLEOTIDE SEQUENCE [LARGE SCALE GENOMIC DNA]</scope>
</reference>
<dbReference type="Proteomes" id="UP000766486">
    <property type="component" value="Unassembled WGS sequence"/>
</dbReference>
<dbReference type="PANTHER" id="PTHR37540:SF9">
    <property type="entry name" value="ZN(2)-C6 FUNGAL-TYPE DOMAIN-CONTAINING PROTEIN"/>
    <property type="match status" value="1"/>
</dbReference>
<evidence type="ECO:0008006" key="3">
    <source>
        <dbReference type="Google" id="ProtNLM"/>
    </source>
</evidence>
<proteinExistence type="predicted"/>
<name>A0ABY6TP15_BIOOC</name>
<accession>A0ABY6TP15</accession>
<protein>
    <recommendedName>
        <fullName evidence="3">MIF4G domain-containing protein</fullName>
    </recommendedName>
</protein>
<dbReference type="PANTHER" id="PTHR37540">
    <property type="entry name" value="TRANSCRIPTION FACTOR (ACR-2), PUTATIVE-RELATED-RELATED"/>
    <property type="match status" value="1"/>
</dbReference>
<evidence type="ECO:0000313" key="2">
    <source>
        <dbReference type="Proteomes" id="UP000766486"/>
    </source>
</evidence>